<dbReference type="Proteomes" id="UP001165120">
    <property type="component" value="Unassembled WGS sequence"/>
</dbReference>
<feature type="compositionally biased region" description="Polar residues" evidence="1">
    <location>
        <begin position="580"/>
        <end position="593"/>
    </location>
</feature>
<accession>A0A9W6SY20</accession>
<keyword evidence="3" id="KW-1185">Reference proteome</keyword>
<comment type="caution">
    <text evidence="2">The sequence shown here is derived from an EMBL/GenBank/DDBJ whole genome shotgun (WGS) entry which is preliminary data.</text>
</comment>
<dbReference type="EMBL" id="BSXN01000710">
    <property type="protein sequence ID" value="GME69564.1"/>
    <property type="molecule type" value="Genomic_DNA"/>
</dbReference>
<dbReference type="AlphaFoldDB" id="A0A9W6SY20"/>
<sequence>MDREVFSFEELKPKLLANNDPQSADGVQLALSTYLTNIYLNFENNSNNQIDTNDDTPDDLIFILDQLDSIINHYIESFGKNKSNDSPSSEIYHLSHNVITLLGKVYSHILSIMLKQAHEKFNIRLIDITNKMTDIFMSDIKKLSMSKNWYSTLKHLSIIILQFIFTKLNGFLNSYKNPLLTVSYKHLKKCYDNYNSAIDNSTFKSNYFTDILKLIDIILANDTSNKALDDKLFKRLMKLTKQINSKNSNGLYTYSLLSVVHTNNFLVSLLKSDKYISSITTKKSSLNPYHFLNQTNSYTQILISSMDTNNKKFRLSVSKNLADLLVFNYIVYGVNLNQPDNCLEYILDFLLNEYSKKSNNYKIKTGVIEVIIQFFSKTNLYYQTNTIQNNGNNDGTNNNNNNHNNNNNSSFSNTGDVLNGSNFMSLTFFATLNKIYFKIFNVGNLKNSANSKKTSSLKKLKEPHDLLTINDSTTFNEAITTLNQLEQLYKFLINEVGSDINKLIILGRLVITNNSDNNNSTSNNLDPNSRLLSLGDIFTKPDTIPDNHWYVLSLLKLIEMLICDLDQYVASQQDGLSITGNSGSVSKNDSTTGDDVNNENDENSVKPVQVSQDLATQISHILFTLCKHRNFRVRVSSVITLVKLLKIKPDLSFYILNEALNKILFSLENSSGKGNENSFIFNENHGLAFLISSILTSVPKEYINNDFLLRL</sequence>
<dbReference type="InterPro" id="IPR016024">
    <property type="entry name" value="ARM-type_fold"/>
</dbReference>
<protein>
    <submittedName>
        <fullName evidence="2">Unnamed protein product</fullName>
    </submittedName>
</protein>
<evidence type="ECO:0000256" key="1">
    <source>
        <dbReference type="SAM" id="MobiDB-lite"/>
    </source>
</evidence>
<feature type="region of interest" description="Disordered" evidence="1">
    <location>
        <begin position="580"/>
        <end position="606"/>
    </location>
</feature>
<feature type="region of interest" description="Disordered" evidence="1">
    <location>
        <begin position="391"/>
        <end position="412"/>
    </location>
</feature>
<organism evidence="2 3">
    <name type="scientific">Candida boidinii</name>
    <name type="common">Yeast</name>
    <dbReference type="NCBI Taxonomy" id="5477"/>
    <lineage>
        <taxon>Eukaryota</taxon>
        <taxon>Fungi</taxon>
        <taxon>Dikarya</taxon>
        <taxon>Ascomycota</taxon>
        <taxon>Saccharomycotina</taxon>
        <taxon>Pichiomycetes</taxon>
        <taxon>Pichiales</taxon>
        <taxon>Pichiaceae</taxon>
        <taxon>Ogataea</taxon>
        <taxon>Ogataea/Candida clade</taxon>
    </lineage>
</organism>
<proteinExistence type="predicted"/>
<evidence type="ECO:0000313" key="2">
    <source>
        <dbReference type="EMBL" id="GME69564.1"/>
    </source>
</evidence>
<gene>
    <name evidence="2" type="ORF">Cboi02_000240300</name>
</gene>
<name>A0A9W6SY20_CANBO</name>
<evidence type="ECO:0000313" key="3">
    <source>
        <dbReference type="Proteomes" id="UP001165120"/>
    </source>
</evidence>
<reference evidence="2" key="1">
    <citation type="submission" date="2023-04" db="EMBL/GenBank/DDBJ databases">
        <title>Candida boidinii NBRC 10035.</title>
        <authorList>
            <person name="Ichikawa N."/>
            <person name="Sato H."/>
            <person name="Tonouchi N."/>
        </authorList>
    </citation>
    <scope>NUCLEOTIDE SEQUENCE</scope>
    <source>
        <strain evidence="2">NBRC 10035</strain>
    </source>
</reference>
<dbReference type="SUPFAM" id="SSF48371">
    <property type="entry name" value="ARM repeat"/>
    <property type="match status" value="1"/>
</dbReference>